<feature type="transmembrane region" description="Helical" evidence="1">
    <location>
        <begin position="20"/>
        <end position="44"/>
    </location>
</feature>
<organism evidence="2 3">
    <name type="scientific">Agrococcus terreus</name>
    <dbReference type="NCBI Taxonomy" id="574649"/>
    <lineage>
        <taxon>Bacteria</taxon>
        <taxon>Bacillati</taxon>
        <taxon>Actinomycetota</taxon>
        <taxon>Actinomycetes</taxon>
        <taxon>Micrococcales</taxon>
        <taxon>Microbacteriaceae</taxon>
        <taxon>Agrococcus</taxon>
    </lineage>
</organism>
<accession>A0ABQ2KPB4</accession>
<feature type="transmembrane region" description="Helical" evidence="1">
    <location>
        <begin position="50"/>
        <end position="74"/>
    </location>
</feature>
<name>A0ABQ2KPB4_9MICO</name>
<dbReference type="EMBL" id="BMLM01000002">
    <property type="protein sequence ID" value="GGN88360.1"/>
    <property type="molecule type" value="Genomic_DNA"/>
</dbReference>
<keyword evidence="3" id="KW-1185">Reference proteome</keyword>
<evidence type="ECO:0000256" key="1">
    <source>
        <dbReference type="SAM" id="Phobius"/>
    </source>
</evidence>
<dbReference type="Proteomes" id="UP000626982">
    <property type="component" value="Unassembled WGS sequence"/>
</dbReference>
<keyword evidence="1" id="KW-1133">Transmembrane helix</keyword>
<reference evidence="3" key="1">
    <citation type="journal article" date="2019" name="Int. J. Syst. Evol. Microbiol.">
        <title>The Global Catalogue of Microorganisms (GCM) 10K type strain sequencing project: providing services to taxonomists for standard genome sequencing and annotation.</title>
        <authorList>
            <consortium name="The Broad Institute Genomics Platform"/>
            <consortium name="The Broad Institute Genome Sequencing Center for Infectious Disease"/>
            <person name="Wu L."/>
            <person name="Ma J."/>
        </authorList>
    </citation>
    <scope>NUCLEOTIDE SEQUENCE [LARGE SCALE GENOMIC DNA]</scope>
    <source>
        <strain evidence="3">CGMCC 1.6960</strain>
    </source>
</reference>
<sequence>MELPWVVETRTPAGRRRSPVWGILALVAAVVCGALFLLSFVIGYAGLAGLVVWVLPVWGVVTLLAVAFAITAAARRGAGNVTMAAIAGGLLVVSNPVLFLVIGFALGILR</sequence>
<evidence type="ECO:0000313" key="2">
    <source>
        <dbReference type="EMBL" id="GGN88360.1"/>
    </source>
</evidence>
<dbReference type="RefSeq" id="WP_188718529.1">
    <property type="nucleotide sequence ID" value="NZ_BAABBD010000003.1"/>
</dbReference>
<protein>
    <submittedName>
        <fullName evidence="2">Uncharacterized protein</fullName>
    </submittedName>
</protein>
<keyword evidence="1" id="KW-0812">Transmembrane</keyword>
<comment type="caution">
    <text evidence="2">The sequence shown here is derived from an EMBL/GenBank/DDBJ whole genome shotgun (WGS) entry which is preliminary data.</text>
</comment>
<gene>
    <name evidence="2" type="ORF">GCM10010968_23890</name>
</gene>
<proteinExistence type="predicted"/>
<evidence type="ECO:0000313" key="3">
    <source>
        <dbReference type="Proteomes" id="UP000626982"/>
    </source>
</evidence>
<keyword evidence="1" id="KW-0472">Membrane</keyword>
<feature type="transmembrane region" description="Helical" evidence="1">
    <location>
        <begin position="86"/>
        <end position="109"/>
    </location>
</feature>